<name>A0A2I1GF99_9GLOM</name>
<dbReference type="Proteomes" id="UP000234323">
    <property type="component" value="Unassembled WGS sequence"/>
</dbReference>
<proteinExistence type="predicted"/>
<dbReference type="AlphaFoldDB" id="A0A2I1GF99"/>
<organism evidence="1 2">
    <name type="scientific">Rhizophagus irregularis</name>
    <dbReference type="NCBI Taxonomy" id="588596"/>
    <lineage>
        <taxon>Eukaryota</taxon>
        <taxon>Fungi</taxon>
        <taxon>Fungi incertae sedis</taxon>
        <taxon>Mucoromycota</taxon>
        <taxon>Glomeromycotina</taxon>
        <taxon>Glomeromycetes</taxon>
        <taxon>Glomerales</taxon>
        <taxon>Glomeraceae</taxon>
        <taxon>Rhizophagus</taxon>
    </lineage>
</organism>
<reference evidence="1 2" key="1">
    <citation type="submission" date="2015-10" db="EMBL/GenBank/DDBJ databases">
        <title>Genome analyses suggest a sexual origin of heterokaryosis in a supposedly ancient asexual fungus.</title>
        <authorList>
            <person name="Ropars J."/>
            <person name="Sedzielewska K."/>
            <person name="Noel J."/>
            <person name="Charron P."/>
            <person name="Farinelli L."/>
            <person name="Marton T."/>
            <person name="Kruger M."/>
            <person name="Pelin A."/>
            <person name="Brachmann A."/>
            <person name="Corradi N."/>
        </authorList>
    </citation>
    <scope>NUCLEOTIDE SEQUENCE [LARGE SCALE GENOMIC DNA]</scope>
    <source>
        <strain evidence="1 2">A4</strain>
    </source>
</reference>
<dbReference type="VEuPathDB" id="FungiDB:RhiirA1_461347"/>
<evidence type="ECO:0000313" key="2">
    <source>
        <dbReference type="Proteomes" id="UP000234323"/>
    </source>
</evidence>
<gene>
    <name evidence="1" type="ORF">RhiirA4_459856</name>
</gene>
<dbReference type="EMBL" id="LLXI01000376">
    <property type="protein sequence ID" value="PKY45314.1"/>
    <property type="molecule type" value="Genomic_DNA"/>
</dbReference>
<sequence>MPIKRNPILMIKRVKDVQFVDEFMSLNKNLIYQQPELLELIDWKISLKLNCINQYDTLFEELKYVKRKPELYDDRWKCNFCGIEEETYDHLWQCCKIKDVMQDITKKFKEFLVNIVIELSKDKINKD</sequence>
<accession>A0A2I1GF99</accession>
<protein>
    <submittedName>
        <fullName evidence="1">Uncharacterized protein</fullName>
    </submittedName>
</protein>
<keyword evidence="2" id="KW-1185">Reference proteome</keyword>
<comment type="caution">
    <text evidence="1">The sequence shown here is derived from an EMBL/GenBank/DDBJ whole genome shotgun (WGS) entry which is preliminary data.</text>
</comment>
<evidence type="ECO:0000313" key="1">
    <source>
        <dbReference type="EMBL" id="PKY45314.1"/>
    </source>
</evidence>